<dbReference type="PANTHER" id="PTHR28594">
    <property type="entry name" value="ATR-INTERACTING PROTEIN"/>
    <property type="match status" value="1"/>
</dbReference>
<feature type="compositionally biased region" description="Pro residues" evidence="2">
    <location>
        <begin position="131"/>
        <end position="142"/>
    </location>
</feature>
<dbReference type="AlphaFoldDB" id="A0A4V3XAM0"/>
<feature type="region of interest" description="Disordered" evidence="2">
    <location>
        <begin position="96"/>
        <end position="206"/>
    </location>
</feature>
<gene>
    <name evidence="3" type="ORF">EW026_g3558</name>
</gene>
<feature type="region of interest" description="Disordered" evidence="2">
    <location>
        <begin position="329"/>
        <end position="367"/>
    </location>
</feature>
<reference evidence="3 4" key="1">
    <citation type="submission" date="2019-02" db="EMBL/GenBank/DDBJ databases">
        <title>Genome sequencing of the rare red list fungi Phlebia centrifuga.</title>
        <authorList>
            <person name="Buettner E."/>
            <person name="Kellner H."/>
        </authorList>
    </citation>
    <scope>NUCLEOTIDE SEQUENCE [LARGE SCALE GENOMIC DNA]</scope>
    <source>
        <strain evidence="3 4">DSM 108282</strain>
    </source>
</reference>
<dbReference type="Proteomes" id="UP000309038">
    <property type="component" value="Unassembled WGS sequence"/>
</dbReference>
<dbReference type="EMBL" id="SGPJ01000109">
    <property type="protein sequence ID" value="THG98662.1"/>
    <property type="molecule type" value="Genomic_DNA"/>
</dbReference>
<dbReference type="PANTHER" id="PTHR28594:SF1">
    <property type="entry name" value="ATR-INTERACTING PROTEIN"/>
    <property type="match status" value="1"/>
</dbReference>
<accession>A0A4V3XAM0</accession>
<dbReference type="InterPro" id="IPR033349">
    <property type="entry name" value="ATRIP"/>
</dbReference>
<evidence type="ECO:0000256" key="1">
    <source>
        <dbReference type="SAM" id="Coils"/>
    </source>
</evidence>
<name>A0A4V3XAM0_9APHY</name>
<evidence type="ECO:0000256" key="2">
    <source>
        <dbReference type="SAM" id="MobiDB-lite"/>
    </source>
</evidence>
<organism evidence="3 4">
    <name type="scientific">Hermanssonia centrifuga</name>
    <dbReference type="NCBI Taxonomy" id="98765"/>
    <lineage>
        <taxon>Eukaryota</taxon>
        <taxon>Fungi</taxon>
        <taxon>Dikarya</taxon>
        <taxon>Basidiomycota</taxon>
        <taxon>Agaricomycotina</taxon>
        <taxon>Agaricomycetes</taxon>
        <taxon>Polyporales</taxon>
        <taxon>Meruliaceae</taxon>
        <taxon>Hermanssonia</taxon>
    </lineage>
</organism>
<keyword evidence="1" id="KW-0175">Coiled coil</keyword>
<comment type="caution">
    <text evidence="3">The sequence shown here is derived from an EMBL/GenBank/DDBJ whole genome shotgun (WGS) entry which is preliminary data.</text>
</comment>
<feature type="compositionally biased region" description="Low complexity" evidence="2">
    <location>
        <begin position="190"/>
        <end position="203"/>
    </location>
</feature>
<protein>
    <submittedName>
        <fullName evidence="3">Uncharacterized protein</fullName>
    </submittedName>
</protein>
<keyword evidence="4" id="KW-1185">Reference proteome</keyword>
<evidence type="ECO:0000313" key="3">
    <source>
        <dbReference type="EMBL" id="THG98662.1"/>
    </source>
</evidence>
<proteinExistence type="predicted"/>
<feature type="compositionally biased region" description="Pro residues" evidence="2">
    <location>
        <begin position="349"/>
        <end position="360"/>
    </location>
</feature>
<dbReference type="GO" id="GO:0006281">
    <property type="term" value="P:DNA repair"/>
    <property type="evidence" value="ECO:0007669"/>
    <property type="project" value="TreeGrafter"/>
</dbReference>
<feature type="compositionally biased region" description="Polar residues" evidence="2">
    <location>
        <begin position="146"/>
        <end position="174"/>
    </location>
</feature>
<dbReference type="GO" id="GO:0000077">
    <property type="term" value="P:DNA damage checkpoint signaling"/>
    <property type="evidence" value="ECO:0007669"/>
    <property type="project" value="InterPro"/>
</dbReference>
<feature type="coiled-coil region" evidence="1">
    <location>
        <begin position="282"/>
        <end position="309"/>
    </location>
</feature>
<sequence length="594" mass="65649">MDNSDDDYFNDDLILDDNALAALDEAESRYAATQKRPASFTGIAPVAKRQKAFHEITPSQPLPALQRNISLNDFEDLPDIFVQGDGSYEITPAVRTFGVPTPAPRTQPRTGGFQVPLSRTPPGNKPVSYPVRPPPIPAPPVAGPSNHRQQPQPSSRVSGPVSGTQQKVHVNYQTNPPPTRRVTQPHHEFGSQSSRPSQSGGSSNTTLKNTISILQAQVEDLKKEQAKMTEALKAAEQARLAKQGEVTILRANIEKTAESHVSEVLRLQAAKEVSEAMRVHLQKEQKEEIERLKTQYKFKQLEMETAARKPPWSVQGKRISRDINMTPMKAPSQMREWNSRVTQRSRRQPPTPAERTPPLPGFYNSFASTPSKAPLLRVKSKGKGKEREIDNNVFFVSGNVNSSPPSSPIRARRDEAEVQDFIMGDAAPLRTNKPVDHPQLSVAVDNDDDVKMGFESEENSPVPNDYSEIEAPDWRNEVASSSHIHTFATLFQVADSASSLQQSAGIARKEYGCFLRIHPLGCPFTINIVHIVRDGVYAGRNWLDSRRDGPEASIGSAARDDSIVHCGLGLITSRRPQYTATILNATAIYNSLPY</sequence>
<evidence type="ECO:0000313" key="4">
    <source>
        <dbReference type="Proteomes" id="UP000309038"/>
    </source>
</evidence>